<dbReference type="InterPro" id="IPR006683">
    <property type="entry name" value="Thioestr_dom"/>
</dbReference>
<dbReference type="EMBL" id="CP020925">
    <property type="protein sequence ID" value="ATP17659.1"/>
    <property type="molecule type" value="Genomic_DNA"/>
</dbReference>
<proteinExistence type="predicted"/>
<dbReference type="InterPro" id="IPR029069">
    <property type="entry name" value="HotDog_dom_sf"/>
</dbReference>
<dbReference type="Pfam" id="PF03061">
    <property type="entry name" value="4HBT"/>
    <property type="match status" value="1"/>
</dbReference>
<dbReference type="Proteomes" id="UP000037029">
    <property type="component" value="Chromosome"/>
</dbReference>
<organism evidence="3 4">
    <name type="scientific">Sphingobium yanoikuyae</name>
    <name type="common">Sphingomonas yanoikuyae</name>
    <dbReference type="NCBI Taxonomy" id="13690"/>
    <lineage>
        <taxon>Bacteria</taxon>
        <taxon>Pseudomonadati</taxon>
        <taxon>Pseudomonadota</taxon>
        <taxon>Alphaproteobacteria</taxon>
        <taxon>Sphingomonadales</taxon>
        <taxon>Sphingomonadaceae</taxon>
        <taxon>Sphingobium</taxon>
    </lineage>
</organism>
<evidence type="ECO:0000256" key="1">
    <source>
        <dbReference type="ARBA" id="ARBA00022801"/>
    </source>
</evidence>
<gene>
    <name evidence="3" type="ORF">BV87_04160</name>
</gene>
<evidence type="ECO:0000313" key="3">
    <source>
        <dbReference type="EMBL" id="ATP17659.1"/>
    </source>
</evidence>
<evidence type="ECO:0000259" key="2">
    <source>
        <dbReference type="Pfam" id="PF03061"/>
    </source>
</evidence>
<evidence type="ECO:0000313" key="4">
    <source>
        <dbReference type="Proteomes" id="UP000037029"/>
    </source>
</evidence>
<dbReference type="NCBIfam" id="TIGR00369">
    <property type="entry name" value="unchar_dom_1"/>
    <property type="match status" value="1"/>
</dbReference>
<dbReference type="GO" id="GO:0016289">
    <property type="term" value="F:acyl-CoA hydrolase activity"/>
    <property type="evidence" value="ECO:0007669"/>
    <property type="project" value="UniProtKB-ARBA"/>
</dbReference>
<dbReference type="Gene3D" id="3.10.129.10">
    <property type="entry name" value="Hotdog Thioesterase"/>
    <property type="match status" value="1"/>
</dbReference>
<accession>A0A2D1QYL8</accession>
<keyword evidence="1" id="KW-0378">Hydrolase</keyword>
<feature type="domain" description="Thioesterase" evidence="2">
    <location>
        <begin position="77"/>
        <end position="150"/>
    </location>
</feature>
<dbReference type="InterPro" id="IPR003736">
    <property type="entry name" value="PAAI_dom"/>
</dbReference>
<sequence length="173" mass="19142">MPSRPRRCTRCWPVVRRVTPPEAAALASGEAAHFRALEHLYNSAPINDLFLSNLRVPEPGRSVIDFEVDERHFHAAGAVHGTVYFKMLDDAAFYAANSLVSDRFLLTTAFNLLFTRPIGPGKLRAEGRWISGKRRVYVAEASILDSDGEEVGRGTGTFMRSQIPLSSLPGYHG</sequence>
<dbReference type="CDD" id="cd03443">
    <property type="entry name" value="PaaI_thioesterase"/>
    <property type="match status" value="1"/>
</dbReference>
<dbReference type="AlphaFoldDB" id="A0A2D1QYL8"/>
<reference evidence="3 4" key="1">
    <citation type="submission" date="2017-04" db="EMBL/GenBank/DDBJ databases">
        <title>Characterization, genome and methylation analysis of a phthalic acid esters degrading strain Sphingobium yanoikuyae SHJ.</title>
        <authorList>
            <person name="Feng L."/>
        </authorList>
    </citation>
    <scope>NUCLEOTIDE SEQUENCE [LARGE SCALE GENOMIC DNA]</scope>
    <source>
        <strain evidence="3 4">SHJ</strain>
    </source>
</reference>
<dbReference type="SUPFAM" id="SSF54637">
    <property type="entry name" value="Thioesterase/thiol ester dehydrase-isomerase"/>
    <property type="match status" value="1"/>
</dbReference>
<protein>
    <submittedName>
        <fullName evidence="3">Thioesterase</fullName>
    </submittedName>
</protein>
<name>A0A2D1QYL8_SPHYA</name>